<dbReference type="Proteomes" id="UP001162741">
    <property type="component" value="Chromosome"/>
</dbReference>
<feature type="signal peptide" evidence="1">
    <location>
        <begin position="1"/>
        <end position="23"/>
    </location>
</feature>
<dbReference type="RefSeq" id="WP_264281363.1">
    <property type="nucleotide sequence ID" value="NZ_CP107006.1"/>
</dbReference>
<proteinExistence type="predicted"/>
<accession>A0ABY6J128</accession>
<feature type="chain" id="PRO_5047233914" description="Lipocalin-like domain-containing protein" evidence="1">
    <location>
        <begin position="24"/>
        <end position="135"/>
    </location>
</feature>
<keyword evidence="3" id="KW-1185">Reference proteome</keyword>
<keyword evidence="1" id="KW-0732">Signal</keyword>
<evidence type="ECO:0000256" key="1">
    <source>
        <dbReference type="SAM" id="SignalP"/>
    </source>
</evidence>
<dbReference type="EMBL" id="CP107006">
    <property type="protein sequence ID" value="UYQ93253.1"/>
    <property type="molecule type" value="Genomic_DNA"/>
</dbReference>
<sequence length="135" mass="15725">MKKAYLLLLLTCMLFIAACKKEAATPEKRITGEWHTLSYRHLFSSSTLWQNFSGIRITFGFKPNQVFTVDGEAPVRPDGKWKLTKHMDDFYNLEVTTGDTLHQYHARFSHNDTLELWPVKQTIVNQLAILRLVRK</sequence>
<reference evidence="2" key="1">
    <citation type="submission" date="2022-10" db="EMBL/GenBank/DDBJ databases">
        <title>Chitinophaga sp. nov., isolated from soil.</title>
        <authorList>
            <person name="Jeon C.O."/>
        </authorList>
    </citation>
    <scope>NUCLEOTIDE SEQUENCE</scope>
    <source>
        <strain evidence="2">R8</strain>
    </source>
</reference>
<organism evidence="2 3">
    <name type="scientific">Chitinophaga horti</name>
    <dbReference type="NCBI Taxonomy" id="2920382"/>
    <lineage>
        <taxon>Bacteria</taxon>
        <taxon>Pseudomonadati</taxon>
        <taxon>Bacteroidota</taxon>
        <taxon>Chitinophagia</taxon>
        <taxon>Chitinophagales</taxon>
        <taxon>Chitinophagaceae</taxon>
        <taxon>Chitinophaga</taxon>
    </lineage>
</organism>
<dbReference type="PROSITE" id="PS51257">
    <property type="entry name" value="PROKAR_LIPOPROTEIN"/>
    <property type="match status" value="1"/>
</dbReference>
<evidence type="ECO:0000313" key="2">
    <source>
        <dbReference type="EMBL" id="UYQ93253.1"/>
    </source>
</evidence>
<gene>
    <name evidence="2" type="ORF">MKQ68_24525</name>
</gene>
<protein>
    <recommendedName>
        <fullName evidence="4">Lipocalin-like domain-containing protein</fullName>
    </recommendedName>
</protein>
<name>A0ABY6J128_9BACT</name>
<evidence type="ECO:0000313" key="3">
    <source>
        <dbReference type="Proteomes" id="UP001162741"/>
    </source>
</evidence>
<evidence type="ECO:0008006" key="4">
    <source>
        <dbReference type="Google" id="ProtNLM"/>
    </source>
</evidence>